<dbReference type="Proteomes" id="UP000032361">
    <property type="component" value="Unassembled WGS sequence"/>
</dbReference>
<dbReference type="Pfam" id="PF12680">
    <property type="entry name" value="SnoaL_2"/>
    <property type="match status" value="1"/>
</dbReference>
<dbReference type="InterPro" id="IPR032710">
    <property type="entry name" value="NTF2-like_dom_sf"/>
</dbReference>
<gene>
    <name evidence="2" type="ORF">PK35_10150</name>
</gene>
<dbReference type="EMBL" id="JTDV01000008">
    <property type="protein sequence ID" value="KJD32558.1"/>
    <property type="molecule type" value="Genomic_DNA"/>
</dbReference>
<name>A0A0D7W1H9_9FLAO</name>
<proteinExistence type="predicted"/>
<dbReference type="InterPro" id="IPR037401">
    <property type="entry name" value="SnoaL-like"/>
</dbReference>
<evidence type="ECO:0000259" key="1">
    <source>
        <dbReference type="Pfam" id="PF12680"/>
    </source>
</evidence>
<dbReference type="AlphaFoldDB" id="A0A0D7W1H9"/>
<reference evidence="2 3" key="1">
    <citation type="journal article" date="2015" name="Antonie Van Leeuwenhoek">
        <title>Tamlana nanhaiensis sp. nov., isolated from surface seawater collected from the South China Sea.</title>
        <authorList>
            <person name="Liu X."/>
            <person name="Lai Q."/>
            <person name="Du Y."/>
            <person name="Li G."/>
            <person name="Sun F."/>
            <person name="Shao Z."/>
        </authorList>
    </citation>
    <scope>NUCLEOTIDE SEQUENCE [LARGE SCALE GENOMIC DNA]</scope>
    <source>
        <strain evidence="2 3">FHC16</strain>
    </source>
</reference>
<comment type="caution">
    <text evidence="2">The sequence shown here is derived from an EMBL/GenBank/DDBJ whole genome shotgun (WGS) entry which is preliminary data.</text>
</comment>
<keyword evidence="3" id="KW-1185">Reference proteome</keyword>
<feature type="domain" description="SnoaL-like" evidence="1">
    <location>
        <begin position="14"/>
        <end position="121"/>
    </location>
</feature>
<protein>
    <recommendedName>
        <fullName evidence="1">SnoaL-like domain-containing protein</fullName>
    </recommendedName>
</protein>
<accession>A0A0D7W1H9</accession>
<dbReference type="OrthoDB" id="3681559at2"/>
<dbReference type="SUPFAM" id="SSF54427">
    <property type="entry name" value="NTF2-like"/>
    <property type="match status" value="1"/>
</dbReference>
<dbReference type="PATRIC" id="fig|1382798.3.peg.3381"/>
<evidence type="ECO:0000313" key="3">
    <source>
        <dbReference type="Proteomes" id="UP000032361"/>
    </source>
</evidence>
<sequence length="135" mass="15682">MKLEPTETKISIIKSFFNALENKNSKELVELFSNNAKFTRPQNSLEFPYCITGKEHIKNYWNSTFKNYGFSNFTIEEVNRNAASDTVMVKYIVDMIFKTDATVNKTLTFASFVFNKNGKIEKYVEIFYPLVKTAI</sequence>
<evidence type="ECO:0000313" key="2">
    <source>
        <dbReference type="EMBL" id="KJD32558.1"/>
    </source>
</evidence>
<dbReference type="RefSeq" id="WP_044626604.1">
    <property type="nucleotide sequence ID" value="NZ_JTDV01000008.1"/>
</dbReference>
<dbReference type="Gene3D" id="3.10.450.50">
    <property type="match status" value="1"/>
</dbReference>
<organism evidence="2 3">
    <name type="scientific">Neotamlana nanhaiensis</name>
    <dbReference type="NCBI Taxonomy" id="1382798"/>
    <lineage>
        <taxon>Bacteria</taxon>
        <taxon>Pseudomonadati</taxon>
        <taxon>Bacteroidota</taxon>
        <taxon>Flavobacteriia</taxon>
        <taxon>Flavobacteriales</taxon>
        <taxon>Flavobacteriaceae</taxon>
        <taxon>Neotamlana</taxon>
    </lineage>
</organism>
<dbReference type="STRING" id="1382798.PK35_10150"/>